<protein>
    <submittedName>
        <fullName evidence="1">Uncharacterized protein</fullName>
    </submittedName>
</protein>
<proteinExistence type="predicted"/>
<sequence>MMLLMTGACAAESGIPSDQIWPEDRYMIRLERDVREFCDQVMRDIRPDSISLVWYDNLHPHAPMLAEAYVASMFERSLIRKGFSVSTGDDDTAYRLTLVMTPSRKSLLTLATLAQGEQVIAAGEACFLNGSEKWNQALCSYRYRTTTVITIRSAP</sequence>
<organism evidence="1">
    <name type="scientific">anaerobic digester metagenome</name>
    <dbReference type="NCBI Taxonomy" id="1263854"/>
    <lineage>
        <taxon>unclassified sequences</taxon>
        <taxon>metagenomes</taxon>
        <taxon>ecological metagenomes</taxon>
    </lineage>
</organism>
<dbReference type="AlphaFoldDB" id="A0A485LZP6"/>
<gene>
    <name evidence="1" type="ORF">SCFA_280032</name>
</gene>
<evidence type="ECO:0000313" key="1">
    <source>
        <dbReference type="EMBL" id="VFU14368.1"/>
    </source>
</evidence>
<name>A0A485LZP6_9ZZZZ</name>
<reference evidence="1" key="1">
    <citation type="submission" date="2019-03" db="EMBL/GenBank/DDBJ databases">
        <authorList>
            <person name="Hao L."/>
        </authorList>
    </citation>
    <scope>NUCLEOTIDE SEQUENCE</scope>
</reference>
<dbReference type="EMBL" id="CAADRM010000090">
    <property type="protein sequence ID" value="VFU14368.1"/>
    <property type="molecule type" value="Genomic_DNA"/>
</dbReference>
<accession>A0A485LZP6</accession>